<evidence type="ECO:0000256" key="5">
    <source>
        <dbReference type="ARBA" id="ARBA00022448"/>
    </source>
</evidence>
<evidence type="ECO:0000256" key="12">
    <source>
        <dbReference type="SAM" id="Phobius"/>
    </source>
</evidence>
<feature type="transmembrane region" description="Helical" evidence="12">
    <location>
        <begin position="78"/>
        <end position="98"/>
    </location>
</feature>
<evidence type="ECO:0000313" key="13">
    <source>
        <dbReference type="EMBL" id="AKO62616.1"/>
    </source>
</evidence>
<keyword evidence="11 13" id="KW-0496">Mitochondrion</keyword>
<feature type="transmembrane region" description="Helical" evidence="12">
    <location>
        <begin position="228"/>
        <end position="250"/>
    </location>
</feature>
<evidence type="ECO:0000256" key="2">
    <source>
        <dbReference type="ARBA" id="ARBA00004225"/>
    </source>
</evidence>
<keyword evidence="5" id="KW-0813">Transport</keyword>
<feature type="transmembrane region" description="Helical" evidence="12">
    <location>
        <begin position="181"/>
        <end position="200"/>
    </location>
</feature>
<dbReference type="PANTHER" id="PTHR11432">
    <property type="entry name" value="NADH DEHYDROGENASE SUBUNIT 1"/>
    <property type="match status" value="1"/>
</dbReference>
<dbReference type="PROSITE" id="PS00667">
    <property type="entry name" value="COMPLEX1_ND1_1"/>
    <property type="match status" value="1"/>
</dbReference>
<reference evidence="13" key="1">
    <citation type="journal article" date="2015" name="Mitochondrial DNA">
        <title>The complete mitochondrial genome of the mysid shrimp, Neomysis japonica (Crustacea, Malacostraca, Mysida).</title>
        <authorList>
            <person name="Song J.H."/>
            <person name="Kim S."/>
            <person name="Shin S."/>
            <person name="Min G.S."/>
        </authorList>
    </citation>
    <scope>NUCLEOTIDE SEQUENCE</scope>
</reference>
<dbReference type="GO" id="GO:0003954">
    <property type="term" value="F:NADH dehydrogenase activity"/>
    <property type="evidence" value="ECO:0007669"/>
    <property type="project" value="TreeGrafter"/>
</dbReference>
<comment type="similarity">
    <text evidence="3 10">Belongs to the complex I subunit 1 family.</text>
</comment>
<sequence length="319" mass="36757">MFMNMFYSQLPLITSLVYSICSMLFVAFFTLTERKMLGIIQLRLGPEKSSILGLFQSFADMVKLFTKEAYTFQFMNKLIFTLSPIIFFFFALLLWLVIPMDVMHHNLNSSMFLFMSILAVSSYPTLMAGWSSNSKYPLLGAFRSMAQSISYEISLFIVILSILICQSDFSLEKLQMLQMEVWLLFPLLPLALIWFVSILAETNRTPFDFTEGESELVSGFNTEYAGNLFALFFLGEYLFILLISMITVFMFMNGVSMTSLTYGLKLIVVTYMFILIRATLPRYRYDMLMNIAWTTMLPVALAIMALILALTSWNLTYMM</sequence>
<dbReference type="InterPro" id="IPR018086">
    <property type="entry name" value="NADH_UbQ_OxRdtase_su1_CS"/>
</dbReference>
<evidence type="ECO:0000256" key="7">
    <source>
        <dbReference type="ARBA" id="ARBA00022989"/>
    </source>
</evidence>
<feature type="transmembrane region" description="Helical" evidence="12">
    <location>
        <begin position="6"/>
        <end position="29"/>
    </location>
</feature>
<keyword evidence="9 12" id="KW-0472">Membrane</keyword>
<evidence type="ECO:0000256" key="9">
    <source>
        <dbReference type="ARBA" id="ARBA00023136"/>
    </source>
</evidence>
<comment type="catalytic activity">
    <reaction evidence="11">
        <text>a ubiquinone + NADH + 5 H(+)(in) = a ubiquinol + NAD(+) + 4 H(+)(out)</text>
        <dbReference type="Rhea" id="RHEA:29091"/>
        <dbReference type="Rhea" id="RHEA-COMP:9565"/>
        <dbReference type="Rhea" id="RHEA-COMP:9566"/>
        <dbReference type="ChEBI" id="CHEBI:15378"/>
        <dbReference type="ChEBI" id="CHEBI:16389"/>
        <dbReference type="ChEBI" id="CHEBI:17976"/>
        <dbReference type="ChEBI" id="CHEBI:57540"/>
        <dbReference type="ChEBI" id="CHEBI:57945"/>
        <dbReference type="EC" id="7.1.1.2"/>
    </reaction>
</comment>
<dbReference type="EMBL" id="KR006340">
    <property type="protein sequence ID" value="AKO62616.1"/>
    <property type="molecule type" value="Genomic_DNA"/>
</dbReference>
<feature type="transmembrane region" description="Helical" evidence="12">
    <location>
        <begin position="110"/>
        <end position="129"/>
    </location>
</feature>
<proteinExistence type="inferred from homology"/>
<dbReference type="PROSITE" id="PS00668">
    <property type="entry name" value="COMPLEX1_ND1_2"/>
    <property type="match status" value="1"/>
</dbReference>
<evidence type="ECO:0000256" key="10">
    <source>
        <dbReference type="RuleBase" id="RU000471"/>
    </source>
</evidence>
<feature type="transmembrane region" description="Helical" evidence="12">
    <location>
        <begin position="149"/>
        <end position="169"/>
    </location>
</feature>
<dbReference type="HAMAP" id="MF_01350">
    <property type="entry name" value="NDH1_NuoH"/>
    <property type="match status" value="1"/>
</dbReference>
<evidence type="ECO:0000256" key="4">
    <source>
        <dbReference type="ARBA" id="ARBA00021009"/>
    </source>
</evidence>
<dbReference type="GO" id="GO:0008137">
    <property type="term" value="F:NADH dehydrogenase (ubiquinone) activity"/>
    <property type="evidence" value="ECO:0007669"/>
    <property type="project" value="UniProtKB-EC"/>
</dbReference>
<evidence type="ECO:0000256" key="11">
    <source>
        <dbReference type="RuleBase" id="RU000473"/>
    </source>
</evidence>
<dbReference type="PANTHER" id="PTHR11432:SF3">
    <property type="entry name" value="NADH-UBIQUINONE OXIDOREDUCTASE CHAIN 1"/>
    <property type="match status" value="1"/>
</dbReference>
<dbReference type="EC" id="7.1.1.2" evidence="11"/>
<feature type="transmembrane region" description="Helical" evidence="12">
    <location>
        <begin position="292"/>
        <end position="315"/>
    </location>
</feature>
<keyword evidence="6 10" id="KW-0812">Transmembrane</keyword>
<organism evidence="13">
    <name type="scientific">Neomysis japonica</name>
    <dbReference type="NCBI Taxonomy" id="1676841"/>
    <lineage>
        <taxon>Eukaryota</taxon>
        <taxon>Metazoa</taxon>
        <taxon>Ecdysozoa</taxon>
        <taxon>Arthropoda</taxon>
        <taxon>Crustacea</taxon>
        <taxon>Multicrustacea</taxon>
        <taxon>Malacostraca</taxon>
        <taxon>Eumalacostraca</taxon>
        <taxon>Peracarida</taxon>
        <taxon>Mysidacea</taxon>
        <taxon>Mysida</taxon>
        <taxon>Mysidae</taxon>
        <taxon>Mysinae</taxon>
        <taxon>Mysini</taxon>
        <taxon>Neomysis</taxon>
    </lineage>
</organism>
<feature type="transmembrane region" description="Helical" evidence="12">
    <location>
        <begin position="262"/>
        <end position="280"/>
    </location>
</feature>
<comment type="function">
    <text evidence="1">Core subunit of the mitochondrial membrane respiratory chain NADH dehydrogenase (Complex I) that is believed to belong to the minimal assembly required for catalysis. Complex I functions in the transfer of electrons from NADH to the respiratory chain. The immediate electron acceptor for the enzyme is believed to be ubiquinone.</text>
</comment>
<protein>
    <recommendedName>
        <fullName evidence="4 11">NADH-ubiquinone oxidoreductase chain 1</fullName>
        <ecNumber evidence="11">7.1.1.2</ecNumber>
    </recommendedName>
</protein>
<accession>A0A0U2DF62</accession>
<reference evidence="13" key="2">
    <citation type="submission" date="2015-03" db="EMBL/GenBank/DDBJ databases">
        <authorList>
            <person name="Murphy D."/>
        </authorList>
    </citation>
    <scope>NUCLEOTIDE SEQUENCE</scope>
</reference>
<dbReference type="GO" id="GO:0009060">
    <property type="term" value="P:aerobic respiration"/>
    <property type="evidence" value="ECO:0007669"/>
    <property type="project" value="TreeGrafter"/>
</dbReference>
<keyword evidence="7 12" id="KW-1133">Transmembrane helix</keyword>
<gene>
    <name evidence="13" type="primary">Nad1</name>
</gene>
<dbReference type="GO" id="GO:0005743">
    <property type="term" value="C:mitochondrial inner membrane"/>
    <property type="evidence" value="ECO:0007669"/>
    <property type="project" value="UniProtKB-SubCell"/>
</dbReference>
<geneLocation type="mitochondrion" evidence="13"/>
<evidence type="ECO:0000256" key="8">
    <source>
        <dbReference type="ARBA" id="ARBA00023075"/>
    </source>
</evidence>
<dbReference type="Pfam" id="PF00146">
    <property type="entry name" value="NADHdh"/>
    <property type="match status" value="1"/>
</dbReference>
<evidence type="ECO:0000256" key="1">
    <source>
        <dbReference type="ARBA" id="ARBA00003257"/>
    </source>
</evidence>
<dbReference type="AlphaFoldDB" id="A0A0U2DF62"/>
<dbReference type="InterPro" id="IPR001694">
    <property type="entry name" value="NADH_UbQ_OxRdtase_su1/FPO"/>
</dbReference>
<keyword evidence="10" id="KW-0520">NAD</keyword>
<keyword evidence="8 11" id="KW-0830">Ubiquinone</keyword>
<name>A0A0U2DF62_9CRUS</name>
<evidence type="ECO:0000256" key="3">
    <source>
        <dbReference type="ARBA" id="ARBA00010535"/>
    </source>
</evidence>
<comment type="subcellular location">
    <subcellularLocation>
        <location evidence="10">Mitochondrion inner membrane</location>
        <topology evidence="10">Multi-pass membrane protein</topology>
    </subcellularLocation>
    <subcellularLocation>
        <location evidence="2">Mitochondrion membrane</location>
        <topology evidence="2">Multi-pass membrane protein</topology>
    </subcellularLocation>
</comment>
<evidence type="ECO:0000256" key="6">
    <source>
        <dbReference type="ARBA" id="ARBA00022692"/>
    </source>
</evidence>